<feature type="domain" description="Fimbrial-type adhesion" evidence="4">
    <location>
        <begin position="268"/>
        <end position="422"/>
    </location>
</feature>
<dbReference type="InterPro" id="IPR050263">
    <property type="entry name" value="Bact_Fimbrial_Adh_Pro"/>
</dbReference>
<dbReference type="GO" id="GO:0043709">
    <property type="term" value="P:cell adhesion involved in single-species biofilm formation"/>
    <property type="evidence" value="ECO:0007669"/>
    <property type="project" value="TreeGrafter"/>
</dbReference>
<dbReference type="KEGG" id="hil:HICON_14120"/>
<evidence type="ECO:0000256" key="1">
    <source>
        <dbReference type="ARBA" id="ARBA00004561"/>
    </source>
</evidence>
<organism evidence="5 6">
    <name type="scientific">Haemophilus influenzae F3047</name>
    <dbReference type="NCBI Taxonomy" id="935897"/>
    <lineage>
        <taxon>Bacteria</taxon>
        <taxon>Pseudomonadati</taxon>
        <taxon>Pseudomonadota</taxon>
        <taxon>Gammaproteobacteria</taxon>
        <taxon>Pasteurellales</taxon>
        <taxon>Pasteurellaceae</taxon>
        <taxon>Haemophilus</taxon>
    </lineage>
</organism>
<sequence>MNKFVKTFQKLTALFIILNSMPKEAMANRNGQWHRQDCNSGIFIACISFPNTPSVTKYPSTKIITKRYLFPRDNLGSTATLPINMADIINALGERDIKLDSYYIPSQGVTGSNSCFAFTYRVDSSAWNIVQTREGAAFQLKRFPLLGFILKIRTTFIGPANFNPGNNQYRVWKDVTQHEVQFKTACSQTASLTITPEVKIKPLDLSRYVPIDFAFKRDQINTNGEFELNLQNTFFGAFSLEGRHGGTAVATKVTSDGGVTVEGSNVTIRLSAVTCNIEGGANHTRDFGTKKSSEISTSPIKENDVSIRVDCGANAYINPWIVFTDANNPSNRTDILKMIYKNNGAQTANVGIKLKQKNGNYISFGPDSSKKGTQNQIQLTREFQQQNKYIINFTPELIKLDNSKKIEGGELEGLATYTLSYQ</sequence>
<dbReference type="InterPro" id="IPR008966">
    <property type="entry name" value="Adhesion_dom_sf"/>
</dbReference>
<protein>
    <submittedName>
        <fullName evidence="5">Aef3F protein</fullName>
    </submittedName>
</protein>
<keyword evidence="3" id="KW-0281">Fimbrium</keyword>
<comment type="subcellular location">
    <subcellularLocation>
        <location evidence="1">Fimbrium</location>
    </subcellularLocation>
</comment>
<dbReference type="Pfam" id="PF00419">
    <property type="entry name" value="Fimbrial"/>
    <property type="match status" value="1"/>
</dbReference>
<dbReference type="GO" id="GO:0009289">
    <property type="term" value="C:pilus"/>
    <property type="evidence" value="ECO:0007669"/>
    <property type="project" value="UniProtKB-SubCell"/>
</dbReference>
<evidence type="ECO:0000313" key="6">
    <source>
        <dbReference type="Proteomes" id="UP000006797"/>
    </source>
</evidence>
<evidence type="ECO:0000259" key="4">
    <source>
        <dbReference type="Pfam" id="PF00419"/>
    </source>
</evidence>
<reference evidence="5 6" key="1">
    <citation type="journal article" date="2012" name="Emerg. Infect. Dis.">
        <title>Lineage-specific Virulence Determinants of Haemophilus influenzae Biogroup aegyptius.</title>
        <authorList>
            <person name="Strouts F.R."/>
            <person name="Power P."/>
            <person name="Croucher N.J."/>
            <person name="Corton N."/>
            <person name="van Tonder A."/>
            <person name="Quail M.A."/>
            <person name="Langford P.R."/>
            <person name="Hudson M.J."/>
            <person name="Parkhill J."/>
            <person name="Kroll J.S."/>
            <person name="Bentley S.D."/>
        </authorList>
    </citation>
    <scope>NUCLEOTIDE SEQUENCE [LARGE SCALE GENOMIC DNA]</scope>
    <source>
        <strain evidence="5 6">F3047</strain>
    </source>
</reference>
<dbReference type="RefSeq" id="WP_013527563.1">
    <property type="nucleotide sequence ID" value="NC_014922.1"/>
</dbReference>
<dbReference type="PANTHER" id="PTHR33420:SF14">
    <property type="entry name" value="TYPE 1 FIMBRIN D-MANNOSE SPECIFIC ADHESIN"/>
    <property type="match status" value="1"/>
</dbReference>
<dbReference type="Gene3D" id="2.60.40.1090">
    <property type="entry name" value="Fimbrial-type adhesion domain"/>
    <property type="match status" value="1"/>
</dbReference>
<dbReference type="AlphaFoldDB" id="A0AAV2U4F8"/>
<proteinExistence type="inferred from homology"/>
<dbReference type="SUPFAM" id="SSF49401">
    <property type="entry name" value="Bacterial adhesins"/>
    <property type="match status" value="1"/>
</dbReference>
<dbReference type="Proteomes" id="UP000006797">
    <property type="component" value="Chromosome"/>
</dbReference>
<dbReference type="InterPro" id="IPR036937">
    <property type="entry name" value="Adhesion_dom_fimbrial_sf"/>
</dbReference>
<dbReference type="InterPro" id="IPR000259">
    <property type="entry name" value="Adhesion_dom_fimbrial"/>
</dbReference>
<accession>A0AAV2U4F8</accession>
<evidence type="ECO:0000313" key="5">
    <source>
        <dbReference type="EMBL" id="CBY86874.1"/>
    </source>
</evidence>
<dbReference type="EMBL" id="FQ670204">
    <property type="protein sequence ID" value="CBY86874.1"/>
    <property type="molecule type" value="Genomic_DNA"/>
</dbReference>
<evidence type="ECO:0000256" key="3">
    <source>
        <dbReference type="ARBA" id="ARBA00023263"/>
    </source>
</evidence>
<name>A0AAV2U4F8_HAEIF</name>
<comment type="similarity">
    <text evidence="2">Belongs to the fimbrial protein family.</text>
</comment>
<evidence type="ECO:0000256" key="2">
    <source>
        <dbReference type="ARBA" id="ARBA00006671"/>
    </source>
</evidence>
<gene>
    <name evidence="5" type="primary">aef3F</name>
    <name evidence="5" type="ORF">HICON_14120</name>
</gene>
<dbReference type="PANTHER" id="PTHR33420">
    <property type="entry name" value="FIMBRIAL SUBUNIT ELFA-RELATED"/>
    <property type="match status" value="1"/>
</dbReference>